<proteinExistence type="predicted"/>
<organism evidence="2 3">
    <name type="scientific">Streptomyces avermitilis (strain ATCC 31267 / DSM 46492 / JCM 5070 / NBRC 14893 / NCIMB 12804 / NRRL 8165 / MA-4680)</name>
    <dbReference type="NCBI Taxonomy" id="227882"/>
    <lineage>
        <taxon>Bacteria</taxon>
        <taxon>Bacillati</taxon>
        <taxon>Actinomycetota</taxon>
        <taxon>Actinomycetes</taxon>
        <taxon>Kitasatosporales</taxon>
        <taxon>Streptomycetaceae</taxon>
        <taxon>Streptomyces</taxon>
    </lineage>
</organism>
<dbReference type="HOGENOM" id="CLU_3258218_0_0_11"/>
<reference evidence="2 3" key="1">
    <citation type="journal article" date="2001" name="Proc. Natl. Acad. Sci. U.S.A.">
        <title>Genome sequence of an industrial microorganism Streptomyces avermitilis: deducing the ability of producing secondary metabolites.</title>
        <authorList>
            <person name="Omura S."/>
            <person name="Ikeda H."/>
            <person name="Ishikawa J."/>
            <person name="Hanamoto A."/>
            <person name="Takahashi C."/>
            <person name="Shinose M."/>
            <person name="Takahashi Y."/>
            <person name="Horikawa H."/>
            <person name="Nakazawa H."/>
            <person name="Osonoe T."/>
            <person name="Kikuchi H."/>
            <person name="Shiba T."/>
            <person name="Sakaki Y."/>
            <person name="Hattori M."/>
        </authorList>
    </citation>
    <scope>NUCLEOTIDE SEQUENCE [LARGE SCALE GENOMIC DNA]</scope>
    <source>
        <strain evidence="3">ATCC 31267 / DSM 46492 / JCM 5070 / NBRC 14893 / NCIMB 12804 / NRRL 8165 / MA-4680</strain>
    </source>
</reference>
<evidence type="ECO:0000313" key="2">
    <source>
        <dbReference type="EMBL" id="BAC72396.1"/>
    </source>
</evidence>
<reference evidence="2 3" key="3">
    <citation type="journal article" date="2014" name="J. Ind. Microbiol. Biotechnol.">
        <title>Genome mining of the Streptomyces avermitilis genome and development of genome-minimized hosts for heterologous expression of biosynthetic gene clusters.</title>
        <authorList>
            <person name="Ikeda H."/>
            <person name="Shin-ya K."/>
            <person name="Omura S."/>
        </authorList>
    </citation>
    <scope>NUCLEOTIDE SEQUENCE [LARGE SCALE GENOMIC DNA]</scope>
    <source>
        <strain evidence="3">ATCC 31267 / DSM 46492 / JCM 5070 / NBRC 14893 / NCIMB 12804 / NRRL 8165 / MA-4680</strain>
    </source>
</reference>
<feature type="region of interest" description="Disordered" evidence="1">
    <location>
        <begin position="1"/>
        <end position="42"/>
    </location>
</feature>
<feature type="compositionally biased region" description="Gly residues" evidence="1">
    <location>
        <begin position="33"/>
        <end position="42"/>
    </location>
</feature>
<dbReference type="KEGG" id="sma:SAVERM_4684"/>
<feature type="compositionally biased region" description="Basic residues" evidence="1">
    <location>
        <begin position="15"/>
        <end position="27"/>
    </location>
</feature>
<dbReference type="Proteomes" id="UP000000428">
    <property type="component" value="Chromosome"/>
</dbReference>
<dbReference type="EMBL" id="BA000030">
    <property type="protein sequence ID" value="BAC72396.1"/>
    <property type="molecule type" value="Genomic_DNA"/>
</dbReference>
<evidence type="ECO:0000313" key="3">
    <source>
        <dbReference type="Proteomes" id="UP000000428"/>
    </source>
</evidence>
<reference evidence="2 3" key="2">
    <citation type="journal article" date="2003" name="Nat. Biotechnol.">
        <title>Complete genome sequence and comparative analysis of the industrial microorganism Streptomyces avermitilis.</title>
        <authorList>
            <person name="Ikeda H."/>
            <person name="Ishikawa J."/>
            <person name="Hanamoto A."/>
            <person name="Shinose M."/>
            <person name="Kikuchi H."/>
            <person name="Shiba T."/>
            <person name="Sakaki Y."/>
            <person name="Hattori M."/>
            <person name="Omura S."/>
        </authorList>
    </citation>
    <scope>NUCLEOTIDE SEQUENCE [LARGE SCALE GENOMIC DNA]</scope>
    <source>
        <strain evidence="3">ATCC 31267 / DSM 46492 / JCM 5070 / NBRC 14893 / NCIMB 12804 / NRRL 8165 / MA-4680</strain>
    </source>
</reference>
<gene>
    <name evidence="2" type="ORF">SAVERM_4684</name>
</gene>
<protein>
    <submittedName>
        <fullName evidence="2">Uncharacterized protein</fullName>
    </submittedName>
</protein>
<sequence length="42" mass="4657">MRTRPWAGRPASTARNRRYSRSSRAVRRSWVPGAGGTGSPSR</sequence>
<dbReference type="AlphaFoldDB" id="Q82ED1"/>
<name>Q82ED1_STRAW</name>
<evidence type="ECO:0000256" key="1">
    <source>
        <dbReference type="SAM" id="MobiDB-lite"/>
    </source>
</evidence>
<keyword evidence="3" id="KW-1185">Reference proteome</keyword>
<accession>Q82ED1</accession>